<dbReference type="PANTHER" id="PTHR34360:SF1">
    <property type="entry name" value="OS08G0519400 PROTEIN"/>
    <property type="match status" value="1"/>
</dbReference>
<dbReference type="AlphaFoldDB" id="A0A8H7SB12"/>
<evidence type="ECO:0000256" key="1">
    <source>
        <dbReference type="SAM" id="Coils"/>
    </source>
</evidence>
<feature type="coiled-coil region" evidence="1">
    <location>
        <begin position="61"/>
        <end position="311"/>
    </location>
</feature>
<gene>
    <name evidence="3" type="ORF">INT45_009058</name>
</gene>
<dbReference type="PANTHER" id="PTHR34360">
    <property type="entry name" value="OS08G0519400 PROTEIN"/>
    <property type="match status" value="1"/>
</dbReference>
<feature type="compositionally biased region" description="Low complexity" evidence="2">
    <location>
        <begin position="542"/>
        <end position="575"/>
    </location>
</feature>
<proteinExistence type="predicted"/>
<reference evidence="3 4" key="1">
    <citation type="submission" date="2020-12" db="EMBL/GenBank/DDBJ databases">
        <title>Metabolic potential, ecology and presence of endohyphal bacteria is reflected in genomic diversity of Mucoromycotina.</title>
        <authorList>
            <person name="Muszewska A."/>
            <person name="Okrasinska A."/>
            <person name="Steczkiewicz K."/>
            <person name="Drgas O."/>
            <person name="Orlowska M."/>
            <person name="Perlinska-Lenart U."/>
            <person name="Aleksandrzak-Piekarczyk T."/>
            <person name="Szatraj K."/>
            <person name="Zielenkiewicz U."/>
            <person name="Pilsyk S."/>
            <person name="Malc E."/>
            <person name="Mieczkowski P."/>
            <person name="Kruszewska J.S."/>
            <person name="Biernat P."/>
            <person name="Pawlowska J."/>
        </authorList>
    </citation>
    <scope>NUCLEOTIDE SEQUENCE [LARGE SCALE GENOMIC DNA]</scope>
    <source>
        <strain evidence="3 4">CBS 142.35</strain>
    </source>
</reference>
<dbReference type="OrthoDB" id="2238957at2759"/>
<accession>A0A8H7SB12</accession>
<feature type="region of interest" description="Disordered" evidence="2">
    <location>
        <begin position="413"/>
        <end position="595"/>
    </location>
</feature>
<evidence type="ECO:0000256" key="2">
    <source>
        <dbReference type="SAM" id="MobiDB-lite"/>
    </source>
</evidence>
<feature type="compositionally biased region" description="Low complexity" evidence="2">
    <location>
        <begin position="469"/>
        <end position="484"/>
    </location>
</feature>
<feature type="compositionally biased region" description="Basic and acidic residues" evidence="2">
    <location>
        <begin position="25"/>
        <end position="35"/>
    </location>
</feature>
<sequence length="920" mass="104651">MHPQESSKPASDRNPEDSTTTTKTIQEKPTMEKTDSMVSAVNSGNSIEAIKGRIIATHKLLKYLETSRNDLKEEKARVNQLQLENQQVSQKLTNREMYIKQLEAEVEDKSKRQQSNTAEISKLKKDLSALKGGKESIQTTYRSLQAEHIILKKQYNELKKEYETWKSNNDNKHEQPSSSSSYNKLKEQYDKLQKERDEWEEKYDAMEDDKMEMNINYEMLQNSLAEAKQEVAKMESQKKEIDVLRNKAYELSKMKSQQQELETLRAKSQELETLRAKAQELEMLRTKVQDSDTLRAKVQELQGQLVEAHEQSRAVTPVSQPPQPHPIAEQRSTLSVANNDNLIRELRKRVVENQKLLEEKRVLQDRYTELLVVNSRMTEQQRNTNLAPYIPEFGNMSPSLSAISTQRSDWDDFYENDSLSPEVPSLQLPQHHKQPKAITSSSTSSSNLQKTSRNPSNPSPPLPQPPSSMAPLATSNTVSRSTSPPSVPSINTLSSSQRIAPPPQEIKKAAPKKTRAPRTNLEKLAGMRLPGIARKRKADEPTTSTTINSKNNTSASASATSTSTSTPLITAASSTDTNTPGAARPYKRPNITPIPSIKGLEDYVQKFSKNLPTETIHELSSMAEYVTKLKNHFALNNNQPHPLFECIASFYKESRSHANPVLKSDPNAESQNHGLPENLYLICPSCIDGREKNIAWMIFAYCSLYEKYYMHFVDLCGWPSLENSTSLTSRLMEFSRVLVSEEYRQLESLHPVAFGDLRFNLVKAFELTYYRVNDWKTTYDNFIVDKLWPLMNNPRIADTCLELMALLVRTGLQPTVADQTYRRNRTGLKETEHTGIKIIRDKLIQALHVSEETCSKDDFILQMTAAKGLLLFSNNQLSVAMPVIIWYQNINDQLRHLLPSELDSNINMLQNCLKRDAIIA</sequence>
<protein>
    <submittedName>
        <fullName evidence="3">Uncharacterized protein</fullName>
    </submittedName>
</protein>
<evidence type="ECO:0000313" key="3">
    <source>
        <dbReference type="EMBL" id="KAG2224743.1"/>
    </source>
</evidence>
<dbReference type="EMBL" id="JAEPRB010000038">
    <property type="protein sequence ID" value="KAG2224743.1"/>
    <property type="molecule type" value="Genomic_DNA"/>
</dbReference>
<name>A0A8H7SB12_9FUNG</name>
<evidence type="ECO:0000313" key="4">
    <source>
        <dbReference type="Proteomes" id="UP000646827"/>
    </source>
</evidence>
<organism evidence="3 4">
    <name type="scientific">Circinella minor</name>
    <dbReference type="NCBI Taxonomy" id="1195481"/>
    <lineage>
        <taxon>Eukaryota</taxon>
        <taxon>Fungi</taxon>
        <taxon>Fungi incertae sedis</taxon>
        <taxon>Mucoromycota</taxon>
        <taxon>Mucoromycotina</taxon>
        <taxon>Mucoromycetes</taxon>
        <taxon>Mucorales</taxon>
        <taxon>Lichtheimiaceae</taxon>
        <taxon>Circinella</taxon>
    </lineage>
</organism>
<keyword evidence="1" id="KW-0175">Coiled coil</keyword>
<keyword evidence="4" id="KW-1185">Reference proteome</keyword>
<feature type="region of interest" description="Disordered" evidence="2">
    <location>
        <begin position="1"/>
        <end position="39"/>
    </location>
</feature>
<comment type="caution">
    <text evidence="3">The sequence shown here is derived from an EMBL/GenBank/DDBJ whole genome shotgun (WGS) entry which is preliminary data.</text>
</comment>
<dbReference type="Proteomes" id="UP000646827">
    <property type="component" value="Unassembled WGS sequence"/>
</dbReference>
<feature type="compositionally biased region" description="Pro residues" evidence="2">
    <location>
        <begin position="457"/>
        <end position="468"/>
    </location>
</feature>